<proteinExistence type="predicted"/>
<dbReference type="EMBL" id="JAIVGD010000015">
    <property type="protein sequence ID" value="KAH0757641.1"/>
    <property type="molecule type" value="Genomic_DNA"/>
</dbReference>
<evidence type="ECO:0000313" key="2">
    <source>
        <dbReference type="EMBL" id="KAH0757641.1"/>
    </source>
</evidence>
<feature type="region of interest" description="Disordered" evidence="1">
    <location>
        <begin position="33"/>
        <end position="54"/>
    </location>
</feature>
<dbReference type="Proteomes" id="UP000826656">
    <property type="component" value="Unassembled WGS sequence"/>
</dbReference>
<comment type="caution">
    <text evidence="2">The sequence shown here is derived from an EMBL/GenBank/DDBJ whole genome shotgun (WGS) entry which is preliminary data.</text>
</comment>
<evidence type="ECO:0000313" key="3">
    <source>
        <dbReference type="Proteomes" id="UP000826656"/>
    </source>
</evidence>
<accession>A0ABQ7V2N7</accession>
<reference evidence="2 3" key="1">
    <citation type="journal article" date="2021" name="bioRxiv">
        <title>Chromosome-scale and haplotype-resolved genome assembly of a tetraploid potato cultivar.</title>
        <authorList>
            <person name="Sun H."/>
            <person name="Jiao W.-B."/>
            <person name="Krause K."/>
            <person name="Campoy J.A."/>
            <person name="Goel M."/>
            <person name="Folz-Donahue K."/>
            <person name="Kukat C."/>
            <person name="Huettel B."/>
            <person name="Schneeberger K."/>
        </authorList>
    </citation>
    <scope>NUCLEOTIDE SEQUENCE [LARGE SCALE GENOMIC DNA]</scope>
    <source>
        <strain evidence="2">SolTubOtavaFocal</strain>
        <tissue evidence="2">Leaves</tissue>
    </source>
</reference>
<evidence type="ECO:0000256" key="1">
    <source>
        <dbReference type="SAM" id="MobiDB-lite"/>
    </source>
</evidence>
<keyword evidence="3" id="KW-1185">Reference proteome</keyword>
<sequence length="117" mass="12897">MKKLIKLNLKEAKYDTRLPNKLIGCSKFSSTMASKEQPLRSSKPIKVPSGVKKSTSMSCSYGLTYLNPKQGPVVQTHRNLATDKKIAQHSGQLMSDQTQGPGTSSEKLLKTYHVMDA</sequence>
<gene>
    <name evidence="2" type="ORF">KY290_021134</name>
</gene>
<name>A0ABQ7V2N7_SOLTU</name>
<organism evidence="2 3">
    <name type="scientific">Solanum tuberosum</name>
    <name type="common">Potato</name>
    <dbReference type="NCBI Taxonomy" id="4113"/>
    <lineage>
        <taxon>Eukaryota</taxon>
        <taxon>Viridiplantae</taxon>
        <taxon>Streptophyta</taxon>
        <taxon>Embryophyta</taxon>
        <taxon>Tracheophyta</taxon>
        <taxon>Spermatophyta</taxon>
        <taxon>Magnoliopsida</taxon>
        <taxon>eudicotyledons</taxon>
        <taxon>Gunneridae</taxon>
        <taxon>Pentapetalae</taxon>
        <taxon>asterids</taxon>
        <taxon>lamiids</taxon>
        <taxon>Solanales</taxon>
        <taxon>Solanaceae</taxon>
        <taxon>Solanoideae</taxon>
        <taxon>Solaneae</taxon>
        <taxon>Solanum</taxon>
    </lineage>
</organism>
<protein>
    <submittedName>
        <fullName evidence="2">Uncharacterized protein</fullName>
    </submittedName>
</protein>